<evidence type="ECO:0000313" key="3">
    <source>
        <dbReference type="Proteomes" id="UP000824469"/>
    </source>
</evidence>
<dbReference type="PANTHER" id="PTHR33416">
    <property type="entry name" value="NUCLEAR PORE COMPLEX PROTEIN NUP1"/>
    <property type="match status" value="1"/>
</dbReference>
<feature type="compositionally biased region" description="Polar residues" evidence="1">
    <location>
        <begin position="584"/>
        <end position="600"/>
    </location>
</feature>
<dbReference type="PANTHER" id="PTHR33416:SF20">
    <property type="entry name" value="NUCLEAR PORE COMPLEX PROTEIN NUP1"/>
    <property type="match status" value="1"/>
</dbReference>
<evidence type="ECO:0000256" key="1">
    <source>
        <dbReference type="SAM" id="MobiDB-lite"/>
    </source>
</evidence>
<feature type="non-terminal residue" evidence="2">
    <location>
        <position position="1"/>
    </location>
</feature>
<keyword evidence="3" id="KW-1185">Reference proteome</keyword>
<dbReference type="EMBL" id="JAHRHJ020003813">
    <property type="protein sequence ID" value="KAH9290775.1"/>
    <property type="molecule type" value="Genomic_DNA"/>
</dbReference>
<dbReference type="AlphaFoldDB" id="A0AA38BWJ6"/>
<feature type="region of interest" description="Disordered" evidence="1">
    <location>
        <begin position="193"/>
        <end position="215"/>
    </location>
</feature>
<feature type="compositionally biased region" description="Polar residues" evidence="1">
    <location>
        <begin position="366"/>
        <end position="381"/>
    </location>
</feature>
<evidence type="ECO:0008006" key="4">
    <source>
        <dbReference type="Google" id="ProtNLM"/>
    </source>
</evidence>
<organism evidence="2 3">
    <name type="scientific">Taxus chinensis</name>
    <name type="common">Chinese yew</name>
    <name type="synonym">Taxus wallichiana var. chinensis</name>
    <dbReference type="NCBI Taxonomy" id="29808"/>
    <lineage>
        <taxon>Eukaryota</taxon>
        <taxon>Viridiplantae</taxon>
        <taxon>Streptophyta</taxon>
        <taxon>Embryophyta</taxon>
        <taxon>Tracheophyta</taxon>
        <taxon>Spermatophyta</taxon>
        <taxon>Pinopsida</taxon>
        <taxon>Pinidae</taxon>
        <taxon>Conifers II</taxon>
        <taxon>Cupressales</taxon>
        <taxon>Taxaceae</taxon>
        <taxon>Taxus</taxon>
    </lineage>
</organism>
<proteinExistence type="predicted"/>
<sequence length="864" mass="93631">MAKELRGGGGDEEGLGSYGGGRGGREVPNIAFSTQRQPPHHTTDRRRDAHAPAAVRAAARVNTGTWISRMVIDPAHRFVNNGAVKWFNSVFRRRTLPPPALTHIQEAQEDDFEDVEEEAVENAMVTEVIDQDREVTPVENQRSESELVGLEQILKHKTLSREEFNRVIGVLESRVVDGSPGKEDHEVKMREELNDGNEPSNMQNGEAQRWREERKKAREDNEYSSWGNGLCSNALSPAVIGNVCDDAGSSPADIAKAFMGVRSHRASTSILPLQRRPFGDESTPKRLLRDVHTLNRANAHQLAPRTTEGWAFGNGQVEDRLKTPSNKHNSLRFPRSQNRIQGLNYTPYARNVHQQTRVENIGDRTPISTPVSRWTPIQSPLTGGRQMLKKRSSSVLDDGMTSTGPIRSTRQKTSFYTPLRNSDPSSSTGNQLNPLSLHVNDSRQNALASVFRKPMEIEKQNDDLSAFQSQEEPTKYLSANLTCVPQQSSETARKILEHLDRMVPSPKEKSAEAQLAIARAKSPTRLNVSMLNGHARRSTETIDGIPFLDMHGHSSFPPQENKQKAAQEASGSEQNYEGNGKSPMFNSLKTSDEAPTSSGTVDFALQCPDVSPLKVDTILPVLENSLIVPEKKKGFRMSAPEESDDEGIVSRNATVDLVNSQTGNGALSFGNITDIKTLKGDKAIPSISTSMIKKAEANTLTSASSVVELSTSSSGFTFPVGPATGNFPEPPTPTPIPSPLSKGNAQPVMDNTAPTYNFGSASTSKGPVFSFSTSGSTIVDTTKPEFDFKFESKPEESFSSTAVAATASTLPLQTSLGSLESQASIFNGASTSGLSGNLSSAPSSSTIFSTSTAVATPASAISLF</sequence>
<dbReference type="Proteomes" id="UP000824469">
    <property type="component" value="Unassembled WGS sequence"/>
</dbReference>
<feature type="region of interest" description="Disordered" evidence="1">
    <location>
        <begin position="545"/>
        <end position="600"/>
    </location>
</feature>
<name>A0AA38BWJ6_TAXCH</name>
<feature type="compositionally biased region" description="Polar residues" evidence="1">
    <location>
        <begin position="400"/>
        <end position="434"/>
    </location>
</feature>
<reference evidence="2 3" key="1">
    <citation type="journal article" date="2021" name="Nat. Plants">
        <title>The Taxus genome provides insights into paclitaxel biosynthesis.</title>
        <authorList>
            <person name="Xiong X."/>
            <person name="Gou J."/>
            <person name="Liao Q."/>
            <person name="Li Y."/>
            <person name="Zhou Q."/>
            <person name="Bi G."/>
            <person name="Li C."/>
            <person name="Du R."/>
            <person name="Wang X."/>
            <person name="Sun T."/>
            <person name="Guo L."/>
            <person name="Liang H."/>
            <person name="Lu P."/>
            <person name="Wu Y."/>
            <person name="Zhang Z."/>
            <person name="Ro D.K."/>
            <person name="Shang Y."/>
            <person name="Huang S."/>
            <person name="Yan J."/>
        </authorList>
    </citation>
    <scope>NUCLEOTIDE SEQUENCE [LARGE SCALE GENOMIC DNA]</scope>
    <source>
        <strain evidence="2">Ta-2019</strain>
    </source>
</reference>
<dbReference type="GO" id="GO:0071763">
    <property type="term" value="P:nuclear membrane organization"/>
    <property type="evidence" value="ECO:0007669"/>
    <property type="project" value="TreeGrafter"/>
</dbReference>
<protein>
    <recommendedName>
        <fullName evidence="4">Nuclear pore complex protein</fullName>
    </recommendedName>
</protein>
<feature type="region of interest" description="Disordered" evidence="1">
    <location>
        <begin position="363"/>
        <end position="438"/>
    </location>
</feature>
<dbReference type="GO" id="GO:0005635">
    <property type="term" value="C:nuclear envelope"/>
    <property type="evidence" value="ECO:0007669"/>
    <property type="project" value="TreeGrafter"/>
</dbReference>
<gene>
    <name evidence="2" type="ORF">KI387_034892</name>
</gene>
<feature type="compositionally biased region" description="Polar residues" evidence="1">
    <location>
        <begin position="197"/>
        <end position="206"/>
    </location>
</feature>
<feature type="compositionally biased region" description="Basic and acidic residues" evidence="1">
    <location>
        <begin position="41"/>
        <end position="50"/>
    </location>
</feature>
<feature type="region of interest" description="Disordered" evidence="1">
    <location>
        <begin position="1"/>
        <end position="52"/>
    </location>
</feature>
<dbReference type="OMA" id="ANTSPCI"/>
<accession>A0AA38BWJ6</accession>
<comment type="caution">
    <text evidence="2">The sequence shown here is derived from an EMBL/GenBank/DDBJ whole genome shotgun (WGS) entry which is preliminary data.</text>
</comment>
<evidence type="ECO:0000313" key="2">
    <source>
        <dbReference type="EMBL" id="KAH9290775.1"/>
    </source>
</evidence>